<sequence length="611" mass="62943">MTGAPPLPPPSAGEGTLRSRGGEGQRDAAGFSARRDLSGTVAPLSRPLLTQGPPSPAEGGGNAPSLWTDARLAADLLAADPQGFGGALVRAPPGPVRERWLEILRAALPPKTPWRRLPSGIGDDALLGGLDLAATLAAGRAIARAGLLAEADGGIVVVPMAERLAPGTASRLAAALDTGSASERPARFGLILLDEGEGDETVAEPLADRLAFRIDLSGIGFAETRADPPAPEPGPECPDPVGDLCALAEAFGVASLRGPILAARVARRLAGDRPINRQDIVTAARLVLAPRATRLPAPEEPAPESQAPPEEPRAEPPPDEGPEPAAGTPDDVVLEAVQAAIPPNLLDQLLAGGQRLTAAKAGRVGQAAASRTGRPIGSRRGDPRRGRLDLLGTLRAAAPWQAIRRAERETRRIVVRRDDLRIRILRQRTETTTVFCVDASGSAALERLAEAKGAVELLLAEAYVRRDRVALVAFRGTGAELVLPPTRSLTRAKRGLSGLPGGGGTPLAAGIDAAVAVALGVRRGGSRPAIVLLTDGRANVSRSGEGGRARAGAEALQAARTLRAAGLPAVVVDTGSRGEEARAVADAMGARYLKLPRTEARQLSAAVRAAL</sequence>
<proteinExistence type="predicted"/>
<dbReference type="SUPFAM" id="SSF52540">
    <property type="entry name" value="P-loop containing nucleoside triphosphate hydrolases"/>
    <property type="match status" value="1"/>
</dbReference>
<dbReference type="Proteomes" id="UP000198704">
    <property type="component" value="Unassembled WGS sequence"/>
</dbReference>
<evidence type="ECO:0000313" key="3">
    <source>
        <dbReference type="EMBL" id="SDO35050.1"/>
    </source>
</evidence>
<feature type="compositionally biased region" description="Low complexity" evidence="1">
    <location>
        <begin position="362"/>
        <end position="378"/>
    </location>
</feature>
<dbReference type="Gene3D" id="3.40.50.410">
    <property type="entry name" value="von Willebrand factor, type A domain"/>
    <property type="match status" value="1"/>
</dbReference>
<evidence type="ECO:0000259" key="2">
    <source>
        <dbReference type="PROSITE" id="PS50234"/>
    </source>
</evidence>
<dbReference type="Pfam" id="PF17863">
    <property type="entry name" value="AAA_lid_2"/>
    <property type="match status" value="1"/>
</dbReference>
<dbReference type="Gene3D" id="3.40.50.300">
    <property type="entry name" value="P-loop containing nucleotide triphosphate hydrolases"/>
    <property type="match status" value="1"/>
</dbReference>
<dbReference type="InterPro" id="IPR027417">
    <property type="entry name" value="P-loop_NTPase"/>
</dbReference>
<feature type="compositionally biased region" description="Pro residues" evidence="1">
    <location>
        <begin position="1"/>
        <end position="11"/>
    </location>
</feature>
<dbReference type="PANTHER" id="PTHR43473:SF2">
    <property type="entry name" value="MAGNESIUM-CHELATASE SUBUNIT CHLD, CHLOROPLASTIC"/>
    <property type="match status" value="1"/>
</dbReference>
<dbReference type="InterPro" id="IPR002035">
    <property type="entry name" value="VWF_A"/>
</dbReference>
<dbReference type="InterPro" id="IPR036465">
    <property type="entry name" value="vWFA_dom_sf"/>
</dbReference>
<dbReference type="SUPFAM" id="SSF53300">
    <property type="entry name" value="vWA-like"/>
    <property type="match status" value="1"/>
</dbReference>
<dbReference type="InterPro" id="IPR041628">
    <property type="entry name" value="ChlI/MoxR_AAA_lid"/>
</dbReference>
<feature type="region of interest" description="Disordered" evidence="1">
    <location>
        <begin position="1"/>
        <end position="65"/>
    </location>
</feature>
<keyword evidence="4" id="KW-1185">Reference proteome</keyword>
<dbReference type="Pfam" id="PF13519">
    <property type="entry name" value="VWA_2"/>
    <property type="match status" value="1"/>
</dbReference>
<evidence type="ECO:0000256" key="1">
    <source>
        <dbReference type="SAM" id="MobiDB-lite"/>
    </source>
</evidence>
<dbReference type="STRING" id="582672.SAMN05216360_12039"/>
<feature type="region of interest" description="Disordered" evidence="1">
    <location>
        <begin position="291"/>
        <end position="329"/>
    </location>
</feature>
<gene>
    <name evidence="3" type="ORF">SAMN05216360_12039</name>
</gene>
<feature type="domain" description="VWFA" evidence="2">
    <location>
        <begin position="432"/>
        <end position="611"/>
    </location>
</feature>
<dbReference type="SMART" id="SM00327">
    <property type="entry name" value="VWA"/>
    <property type="match status" value="1"/>
</dbReference>
<reference evidence="4" key="1">
    <citation type="submission" date="2016-10" db="EMBL/GenBank/DDBJ databases">
        <authorList>
            <person name="Varghese N."/>
            <person name="Submissions S."/>
        </authorList>
    </citation>
    <scope>NUCLEOTIDE SEQUENCE [LARGE SCALE GENOMIC DNA]</scope>
    <source>
        <strain evidence="4">BL47</strain>
    </source>
</reference>
<evidence type="ECO:0000313" key="4">
    <source>
        <dbReference type="Proteomes" id="UP000198704"/>
    </source>
</evidence>
<protein>
    <submittedName>
        <fullName evidence="3">Magnesium chelatase subunit D</fullName>
    </submittedName>
</protein>
<feature type="region of interest" description="Disordered" evidence="1">
    <location>
        <begin position="362"/>
        <end position="385"/>
    </location>
</feature>
<dbReference type="Gene3D" id="1.10.8.80">
    <property type="entry name" value="Magnesium chelatase subunit I, C-Terminal domain"/>
    <property type="match status" value="1"/>
</dbReference>
<dbReference type="PANTHER" id="PTHR43473">
    <property type="entry name" value="MAGNESIUM-CHELATASE SUBUNIT CHLD, CHLOROPLASTIC"/>
    <property type="match status" value="1"/>
</dbReference>
<dbReference type="NCBIfam" id="NF009943">
    <property type="entry name" value="PRK13406.1"/>
    <property type="match status" value="1"/>
</dbReference>
<dbReference type="AlphaFoldDB" id="A0A1H0IUY4"/>
<organism evidence="3 4">
    <name type="scientific">Methylobacterium phyllostachyos</name>
    <dbReference type="NCBI Taxonomy" id="582672"/>
    <lineage>
        <taxon>Bacteria</taxon>
        <taxon>Pseudomonadati</taxon>
        <taxon>Pseudomonadota</taxon>
        <taxon>Alphaproteobacteria</taxon>
        <taxon>Hyphomicrobiales</taxon>
        <taxon>Methylobacteriaceae</taxon>
        <taxon>Methylobacterium</taxon>
    </lineage>
</organism>
<accession>A0A1H0IUY4</accession>
<name>A0A1H0IUY4_9HYPH</name>
<dbReference type="EMBL" id="FNHS01000020">
    <property type="protein sequence ID" value="SDO35050.1"/>
    <property type="molecule type" value="Genomic_DNA"/>
</dbReference>
<dbReference type="PROSITE" id="PS50234">
    <property type="entry name" value="VWFA"/>
    <property type="match status" value="1"/>
</dbReference>